<name>A0A8J6G5P1_MICOH</name>
<dbReference type="GO" id="GO:0005737">
    <property type="term" value="C:cytoplasm"/>
    <property type="evidence" value="ECO:0007669"/>
    <property type="project" value="TreeGrafter"/>
</dbReference>
<dbReference type="SUPFAM" id="SSF50621">
    <property type="entry name" value="Alanine racemase C-terminal domain-like"/>
    <property type="match status" value="1"/>
</dbReference>
<feature type="domain" description="Orn/DAP/Arg decarboxylase 2 N-terminal" evidence="4">
    <location>
        <begin position="2"/>
        <end position="55"/>
    </location>
</feature>
<dbReference type="GO" id="GO:0033387">
    <property type="term" value="P:putrescine biosynthetic process from arginine, via ornithine"/>
    <property type="evidence" value="ECO:0007669"/>
    <property type="project" value="TreeGrafter"/>
</dbReference>
<dbReference type="InterPro" id="IPR022644">
    <property type="entry name" value="De-COase2_N"/>
</dbReference>
<dbReference type="InterPro" id="IPR002433">
    <property type="entry name" value="Orn_de-COase"/>
</dbReference>
<dbReference type="AlphaFoldDB" id="A0A8J6G5P1"/>
<comment type="caution">
    <text evidence="5">The sequence shown here is derived from an EMBL/GenBank/DDBJ whole genome shotgun (WGS) entry which is preliminary data.</text>
</comment>
<comment type="pathway">
    <text evidence="1">Amine and polyamine biosynthesis; putrescine biosynthesis via L-ornithine pathway; putrescine from L-ornithine: step 1/1.</text>
</comment>
<dbReference type="EC" id="4.1.1.17" evidence="2"/>
<reference evidence="5" key="1">
    <citation type="submission" date="2020-03" db="EMBL/GenBank/DDBJ databases">
        <title>Studies in the Genomics of Life Span.</title>
        <authorList>
            <person name="Glass D."/>
        </authorList>
    </citation>
    <scope>NUCLEOTIDE SEQUENCE</scope>
    <source>
        <strain evidence="5">LTLLF</strain>
        <tissue evidence="5">Muscle</tissue>
    </source>
</reference>
<organism evidence="5 6">
    <name type="scientific">Microtus ochrogaster</name>
    <name type="common">Prairie vole</name>
    <dbReference type="NCBI Taxonomy" id="79684"/>
    <lineage>
        <taxon>Eukaryota</taxon>
        <taxon>Metazoa</taxon>
        <taxon>Chordata</taxon>
        <taxon>Craniata</taxon>
        <taxon>Vertebrata</taxon>
        <taxon>Euteleostomi</taxon>
        <taxon>Mammalia</taxon>
        <taxon>Eutheria</taxon>
        <taxon>Euarchontoglires</taxon>
        <taxon>Glires</taxon>
        <taxon>Rodentia</taxon>
        <taxon>Myomorpha</taxon>
        <taxon>Muroidea</taxon>
        <taxon>Cricetidae</taxon>
        <taxon>Arvicolinae</taxon>
        <taxon>Microtus</taxon>
    </lineage>
</organism>
<dbReference type="Proteomes" id="UP000710432">
    <property type="component" value="Unassembled WGS sequence"/>
</dbReference>
<dbReference type="PANTHER" id="PTHR11482">
    <property type="entry name" value="ARGININE/DIAMINOPIMELATE/ORNITHINE DECARBOXYLASE"/>
    <property type="match status" value="1"/>
</dbReference>
<sequence length="126" mass="13922">MKVARAPPKATSVLRMATDDSEAVCPLSVKFGATLKTSGLLLERAKELNVDVLAFTLTVSTIAQKMVWKEQTSSDDEDGSKEQTFTYHVNDGVYGPFNCLLYDHAHVKALLPKRPKPDEKYSSSNM</sequence>
<evidence type="ECO:0000256" key="1">
    <source>
        <dbReference type="ARBA" id="ARBA00034115"/>
    </source>
</evidence>
<dbReference type="GO" id="GO:0004586">
    <property type="term" value="F:ornithine decarboxylase activity"/>
    <property type="evidence" value="ECO:0007669"/>
    <property type="project" value="UniProtKB-EC"/>
</dbReference>
<evidence type="ECO:0000259" key="4">
    <source>
        <dbReference type="Pfam" id="PF02784"/>
    </source>
</evidence>
<evidence type="ECO:0000256" key="2">
    <source>
        <dbReference type="ARBA" id="ARBA00034138"/>
    </source>
</evidence>
<gene>
    <name evidence="5" type="ORF">LTLLF_183630</name>
</gene>
<evidence type="ECO:0000313" key="5">
    <source>
        <dbReference type="EMBL" id="KAH0504223.1"/>
    </source>
</evidence>
<evidence type="ECO:0000256" key="3">
    <source>
        <dbReference type="ARBA" id="ARBA00049127"/>
    </source>
</evidence>
<accession>A0A8J6G5P1</accession>
<dbReference type="PANTHER" id="PTHR11482:SF42">
    <property type="entry name" value="ORNITHINE DECARBOXYLASE"/>
    <property type="match status" value="1"/>
</dbReference>
<comment type="catalytic activity">
    <reaction evidence="3">
        <text>L-ornithine + H(+) = putrescine + CO2</text>
        <dbReference type="Rhea" id="RHEA:22964"/>
        <dbReference type="ChEBI" id="CHEBI:15378"/>
        <dbReference type="ChEBI" id="CHEBI:16526"/>
        <dbReference type="ChEBI" id="CHEBI:46911"/>
        <dbReference type="ChEBI" id="CHEBI:326268"/>
        <dbReference type="EC" id="4.1.1.17"/>
    </reaction>
</comment>
<dbReference type="EMBL" id="JAATJU010025200">
    <property type="protein sequence ID" value="KAH0504223.1"/>
    <property type="molecule type" value="Genomic_DNA"/>
</dbReference>
<dbReference type="InterPro" id="IPR009006">
    <property type="entry name" value="Ala_racemase/Decarboxylase_C"/>
</dbReference>
<protein>
    <recommendedName>
        <fullName evidence="2">ornithine decarboxylase</fullName>
        <ecNumber evidence="2">4.1.1.17</ecNumber>
    </recommendedName>
</protein>
<proteinExistence type="predicted"/>
<evidence type="ECO:0000313" key="6">
    <source>
        <dbReference type="Proteomes" id="UP000710432"/>
    </source>
</evidence>
<dbReference type="Gene3D" id="2.40.37.10">
    <property type="entry name" value="Lyase, Ornithine Decarboxylase, Chain A, domain 1"/>
    <property type="match status" value="1"/>
</dbReference>
<dbReference type="Pfam" id="PF02784">
    <property type="entry name" value="Orn_Arg_deC_N"/>
    <property type="match status" value="1"/>
</dbReference>